<accession>A0A1G6Z7G7</accession>
<dbReference type="Gene3D" id="1.10.357.10">
    <property type="entry name" value="Tetracycline Repressor, domain 2"/>
    <property type="match status" value="1"/>
</dbReference>
<dbReference type="AlphaFoldDB" id="A0A1G6Z7G7"/>
<dbReference type="Proteomes" id="UP000199072">
    <property type="component" value="Unassembled WGS sequence"/>
</dbReference>
<dbReference type="EMBL" id="FNAI01000003">
    <property type="protein sequence ID" value="SDD98694.1"/>
    <property type="molecule type" value="Genomic_DNA"/>
</dbReference>
<proteinExistence type="predicted"/>
<evidence type="ECO:0000313" key="1">
    <source>
        <dbReference type="EMBL" id="SDD98694.1"/>
    </source>
</evidence>
<dbReference type="RefSeq" id="WP_143014083.1">
    <property type="nucleotide sequence ID" value="NZ_FNAI01000003.1"/>
</dbReference>
<dbReference type="OrthoDB" id="277085at2"/>
<gene>
    <name evidence="1" type="ORF">SAMN05216464_103251</name>
</gene>
<keyword evidence="2" id="KW-1185">Reference proteome</keyword>
<organism evidence="1 2">
    <name type="scientific">Mucilaginibacter pineti</name>
    <dbReference type="NCBI Taxonomy" id="1391627"/>
    <lineage>
        <taxon>Bacteria</taxon>
        <taxon>Pseudomonadati</taxon>
        <taxon>Bacteroidota</taxon>
        <taxon>Sphingobacteriia</taxon>
        <taxon>Sphingobacteriales</taxon>
        <taxon>Sphingobacteriaceae</taxon>
        <taxon>Mucilaginibacter</taxon>
    </lineage>
</organism>
<dbReference type="STRING" id="1391627.SAMN05216464_103251"/>
<reference evidence="1 2" key="1">
    <citation type="submission" date="2016-10" db="EMBL/GenBank/DDBJ databases">
        <authorList>
            <person name="de Groot N.N."/>
        </authorList>
    </citation>
    <scope>NUCLEOTIDE SEQUENCE [LARGE SCALE GENOMIC DNA]</scope>
    <source>
        <strain evidence="1 2">47C3B</strain>
    </source>
</reference>
<dbReference type="SUPFAM" id="SSF46689">
    <property type="entry name" value="Homeodomain-like"/>
    <property type="match status" value="1"/>
</dbReference>
<protein>
    <recommendedName>
        <fullName evidence="3">Transcriptional regulator, TetR family</fullName>
    </recommendedName>
</protein>
<sequence length="138" mass="16275">MMNEAGHTNLTFQQIADAAITSRTVLYRRWPTTFDLLQDVYTHKAKKLFEGKYFDKIVDNGSLRLDLLQLLTLYQSIYEEIGAEVLNNYFYIRMQDKENMNKPAVHVTALEMHLGAVEKYWKMRKREGSKLRQLVKLL</sequence>
<evidence type="ECO:0000313" key="2">
    <source>
        <dbReference type="Proteomes" id="UP000199072"/>
    </source>
</evidence>
<evidence type="ECO:0008006" key="3">
    <source>
        <dbReference type="Google" id="ProtNLM"/>
    </source>
</evidence>
<dbReference type="InterPro" id="IPR009057">
    <property type="entry name" value="Homeodomain-like_sf"/>
</dbReference>
<name>A0A1G6Z7G7_9SPHI</name>